<dbReference type="Pfam" id="PF00881">
    <property type="entry name" value="Nitroreductase"/>
    <property type="match status" value="1"/>
</dbReference>
<evidence type="ECO:0000313" key="9">
    <source>
        <dbReference type="EMBL" id="GEN52263.1"/>
    </source>
</evidence>
<dbReference type="PANTHER" id="PTHR23026:SF125">
    <property type="entry name" value="OXYGEN-INSENSITIVE NAD(P)H NITROREDUCTASE"/>
    <property type="match status" value="1"/>
</dbReference>
<dbReference type="PANTHER" id="PTHR23026">
    <property type="entry name" value="NADPH NITROREDUCTASE"/>
    <property type="match status" value="1"/>
</dbReference>
<protein>
    <submittedName>
        <fullName evidence="9">Putative NAD(P)H nitroreductase YfkO</fullName>
    </submittedName>
</protein>
<dbReference type="OrthoDB" id="9809288at2"/>
<dbReference type="GO" id="GO:0046857">
    <property type="term" value="F:oxidoreductase activity, acting on other nitrogenous compounds as donors, with NAD or NADP as acceptor"/>
    <property type="evidence" value="ECO:0007669"/>
    <property type="project" value="TreeGrafter"/>
</dbReference>
<evidence type="ECO:0000256" key="5">
    <source>
        <dbReference type="ARBA" id="ARBA00022857"/>
    </source>
</evidence>
<dbReference type="InterPro" id="IPR000415">
    <property type="entry name" value="Nitroreductase-like"/>
</dbReference>
<dbReference type="GO" id="GO:0046256">
    <property type="term" value="P:2,4,6-trinitrotoluene catabolic process"/>
    <property type="evidence" value="ECO:0007669"/>
    <property type="project" value="TreeGrafter"/>
</dbReference>
<evidence type="ECO:0000256" key="2">
    <source>
        <dbReference type="ARBA" id="ARBA00007118"/>
    </source>
</evidence>
<dbReference type="InterPro" id="IPR050627">
    <property type="entry name" value="Nitroreductase/BluB"/>
</dbReference>
<comment type="caution">
    <text evidence="9">The sequence shown here is derived from an EMBL/GenBank/DDBJ whole genome shotgun (WGS) entry which is preliminary data.</text>
</comment>
<evidence type="ECO:0000259" key="8">
    <source>
        <dbReference type="Pfam" id="PF00881"/>
    </source>
</evidence>
<proteinExistence type="inferred from homology"/>
<keyword evidence="4" id="KW-0288">FMN</keyword>
<comment type="similarity">
    <text evidence="2">Belongs to the nitroreductase family.</text>
</comment>
<keyword evidence="7" id="KW-0520">NAD</keyword>
<keyword evidence="6" id="KW-0560">Oxidoreductase</keyword>
<dbReference type="AlphaFoldDB" id="A0A511WPT9"/>
<accession>A0A511WPT9</accession>
<dbReference type="Proteomes" id="UP000321886">
    <property type="component" value="Unassembled WGS sequence"/>
</dbReference>
<evidence type="ECO:0000256" key="7">
    <source>
        <dbReference type="ARBA" id="ARBA00023027"/>
    </source>
</evidence>
<feature type="domain" description="Nitroreductase" evidence="8">
    <location>
        <begin position="16"/>
        <end position="204"/>
    </location>
</feature>
<dbReference type="CDD" id="cd02149">
    <property type="entry name" value="NfsB-like"/>
    <property type="match status" value="1"/>
</dbReference>
<gene>
    <name evidence="9" type="primary">yfkO</name>
    <name evidence="9" type="ORF">HFA01_05250</name>
</gene>
<keyword evidence="5" id="KW-0521">NADP</keyword>
<name>A0A511WPT9_9BACI</name>
<dbReference type="RefSeq" id="WP_146813016.1">
    <property type="nucleotide sequence ID" value="NZ_BJYD01000004.1"/>
</dbReference>
<keyword evidence="3" id="KW-0285">Flavoprotein</keyword>
<dbReference type="InterPro" id="IPR033878">
    <property type="entry name" value="NfsB-like"/>
</dbReference>
<dbReference type="Gene3D" id="3.40.109.10">
    <property type="entry name" value="NADH Oxidase"/>
    <property type="match status" value="1"/>
</dbReference>
<comment type="cofactor">
    <cofactor evidence="1">
        <name>FMN</name>
        <dbReference type="ChEBI" id="CHEBI:58210"/>
    </cofactor>
</comment>
<keyword evidence="10" id="KW-1185">Reference proteome</keyword>
<evidence type="ECO:0000256" key="1">
    <source>
        <dbReference type="ARBA" id="ARBA00001917"/>
    </source>
</evidence>
<dbReference type="SUPFAM" id="SSF55469">
    <property type="entry name" value="FMN-dependent nitroreductase-like"/>
    <property type="match status" value="1"/>
</dbReference>
<organism evidence="9 10">
    <name type="scientific">Halobacillus faecis</name>
    <dbReference type="NCBI Taxonomy" id="360184"/>
    <lineage>
        <taxon>Bacteria</taxon>
        <taxon>Bacillati</taxon>
        <taxon>Bacillota</taxon>
        <taxon>Bacilli</taxon>
        <taxon>Bacillales</taxon>
        <taxon>Bacillaceae</taxon>
        <taxon>Halobacillus</taxon>
    </lineage>
</organism>
<evidence type="ECO:0000256" key="4">
    <source>
        <dbReference type="ARBA" id="ARBA00022643"/>
    </source>
</evidence>
<evidence type="ECO:0000256" key="6">
    <source>
        <dbReference type="ARBA" id="ARBA00023002"/>
    </source>
</evidence>
<dbReference type="EMBL" id="BJYD01000004">
    <property type="protein sequence ID" value="GEN52263.1"/>
    <property type="molecule type" value="Genomic_DNA"/>
</dbReference>
<dbReference type="InterPro" id="IPR029479">
    <property type="entry name" value="Nitroreductase"/>
</dbReference>
<dbReference type="GO" id="GO:0005829">
    <property type="term" value="C:cytosol"/>
    <property type="evidence" value="ECO:0007669"/>
    <property type="project" value="TreeGrafter"/>
</dbReference>
<sequence>MSDKETKKQEILDAAKFRHATKQFDPNQTIPEDDFNFILEVGRLSPSSFGFEPWRFVVVQNPELRQKIKDTAWGAYGKLPDASHFVIFLARTRKMTKYDSEYLQDHFKNVKQLPDDFMEKYLSRIEEFQKEDFDLLEGDRPLYDWAGKQTYFALSNMMTAAAEIGIDSCPIEGFNMDKMNELLENEGLLEDGSFRISVMCAFGYRAQEQPEKSRRSFDNVVKWVE</sequence>
<reference evidence="9 10" key="1">
    <citation type="submission" date="2019-07" db="EMBL/GenBank/DDBJ databases">
        <title>Whole genome shotgun sequence of Halobacillus faecis NBRC 103569.</title>
        <authorList>
            <person name="Hosoyama A."/>
            <person name="Uohara A."/>
            <person name="Ohji S."/>
            <person name="Ichikawa N."/>
        </authorList>
    </citation>
    <scope>NUCLEOTIDE SEQUENCE [LARGE SCALE GENOMIC DNA]</scope>
    <source>
        <strain evidence="9 10">NBRC 103569</strain>
    </source>
</reference>
<evidence type="ECO:0000256" key="3">
    <source>
        <dbReference type="ARBA" id="ARBA00022630"/>
    </source>
</evidence>
<evidence type="ECO:0000313" key="10">
    <source>
        <dbReference type="Proteomes" id="UP000321886"/>
    </source>
</evidence>